<evidence type="ECO:0000313" key="1">
    <source>
        <dbReference type="EMBL" id="RDX97177.1"/>
    </source>
</evidence>
<dbReference type="AlphaFoldDB" id="A0A371H312"/>
<sequence>MVVSRASSGSEFRAVPEARIRESKGRLHYVVVSEQGVHVWCLEYYFEFKWAIVHCKSLKEIEGEWPQIFVKLKSHVLERVNGPWVNPLPFKDGFLLMKNNMVQACSIQDLKSQCMFNPIVLPHSLSLILLTPA</sequence>
<dbReference type="EMBL" id="QJKJ01003720">
    <property type="protein sequence ID" value="RDX97177.1"/>
    <property type="molecule type" value="Genomic_DNA"/>
</dbReference>
<accession>A0A371H312</accession>
<comment type="caution">
    <text evidence="1">The sequence shown here is derived from an EMBL/GenBank/DDBJ whole genome shotgun (WGS) entry which is preliminary data.</text>
</comment>
<feature type="non-terminal residue" evidence="1">
    <location>
        <position position="1"/>
    </location>
</feature>
<keyword evidence="2" id="KW-1185">Reference proteome</keyword>
<organism evidence="1 2">
    <name type="scientific">Mucuna pruriens</name>
    <name type="common">Velvet bean</name>
    <name type="synonym">Dolichos pruriens</name>
    <dbReference type="NCBI Taxonomy" id="157652"/>
    <lineage>
        <taxon>Eukaryota</taxon>
        <taxon>Viridiplantae</taxon>
        <taxon>Streptophyta</taxon>
        <taxon>Embryophyta</taxon>
        <taxon>Tracheophyta</taxon>
        <taxon>Spermatophyta</taxon>
        <taxon>Magnoliopsida</taxon>
        <taxon>eudicotyledons</taxon>
        <taxon>Gunneridae</taxon>
        <taxon>Pentapetalae</taxon>
        <taxon>rosids</taxon>
        <taxon>fabids</taxon>
        <taxon>Fabales</taxon>
        <taxon>Fabaceae</taxon>
        <taxon>Papilionoideae</taxon>
        <taxon>50 kb inversion clade</taxon>
        <taxon>NPAAA clade</taxon>
        <taxon>indigoferoid/millettioid clade</taxon>
        <taxon>Phaseoleae</taxon>
        <taxon>Mucuna</taxon>
    </lineage>
</organism>
<dbReference type="Proteomes" id="UP000257109">
    <property type="component" value="Unassembled WGS sequence"/>
</dbReference>
<gene>
    <name evidence="1" type="ORF">CR513_20085</name>
</gene>
<proteinExistence type="predicted"/>
<reference evidence="1" key="1">
    <citation type="submission" date="2018-05" db="EMBL/GenBank/DDBJ databases">
        <title>Draft genome of Mucuna pruriens seed.</title>
        <authorList>
            <person name="Nnadi N.E."/>
            <person name="Vos R."/>
            <person name="Hasami M.H."/>
            <person name="Devisetty U.K."/>
            <person name="Aguiy J.C."/>
        </authorList>
    </citation>
    <scope>NUCLEOTIDE SEQUENCE [LARGE SCALE GENOMIC DNA]</scope>
    <source>
        <strain evidence="1">JCA_2017</strain>
    </source>
</reference>
<protein>
    <submittedName>
        <fullName evidence="1">Uncharacterized protein</fullName>
    </submittedName>
</protein>
<name>A0A371H312_MUCPR</name>
<dbReference type="OrthoDB" id="626202at2759"/>
<evidence type="ECO:0000313" key="2">
    <source>
        <dbReference type="Proteomes" id="UP000257109"/>
    </source>
</evidence>